<reference evidence="3 4" key="1">
    <citation type="submission" date="2018-03" db="EMBL/GenBank/DDBJ databases">
        <title>Brevisbacillus phylogenomics.</title>
        <authorList>
            <person name="Dunlap C."/>
        </authorList>
    </citation>
    <scope>NUCLEOTIDE SEQUENCE [LARGE SCALE GENOMIC DNA]</scope>
    <source>
        <strain evidence="3 4">NRRL NRS-1210</strain>
    </source>
</reference>
<gene>
    <name evidence="3" type="ORF">C7R93_23395</name>
</gene>
<keyword evidence="4" id="KW-1185">Reference proteome</keyword>
<name>A0A2P7UR28_9BACL</name>
<protein>
    <submittedName>
        <fullName evidence="3">Uncharacterized protein</fullName>
    </submittedName>
</protein>
<proteinExistence type="predicted"/>
<accession>A0A2P7UR28</accession>
<evidence type="ECO:0000256" key="1">
    <source>
        <dbReference type="SAM" id="Coils"/>
    </source>
</evidence>
<sequence length="1104" mass="122767">METQRLTDALRSITSAARSSVEQPASPFRAQQATPFFQAMHQQLYELRQIIRDIESKPLSFSRKYVSQPVSHAAPASRQSVSTGAISPFRFATFPDAPVKRTEKSYGTRNTLRPQAWEDAAVDVLRNMMSSGLHTLINSMDIENWESAKSLNRLLKRAERNFLFKDTNMMDLAQARVSGRTTDQKQVEEEALGLREYLRTGVKQDLRDIALTHAVSLEDVTRAYYTSSRKSNDPHATVADIREKAALLPDDPLAPQNQMQTIWQSASLEAFDLFKNQPGSFPTLLVHLLQRMRESQSQLTLAVRLFKNATDQYGGKAAYVKARRNLHEGSEQRRQERVTTMLGQSSSPFTQEAMEIQSWQLQNLSSYQASRTRLIRNRLEQKRVQELYPYNDRLLKALIAEEKKLLEQLDLLRRKMRDVERQAHLLTSRILLVQRAFGGLQSTITSLIPSVSSLDEKLRALADTSVTTDQQITDMTSDLKQQEEQLQKTREALKELTEALSTAVPKPPNAATGPQAAPAAAAASSSSSTASRLAPVAALLFEEFSGDFKTKIREKYFKGKKKEDEKESESESDSASKPKSKFKYRLKSAEKASDTDESDSTPKAPSKASKAASTAVDDAAKGVPGWRKGLKNIVKLGKGIPGIAIGVTALTLLDSLNKDWLQPMFMSDTQRQSRALENQKGLVADINNFDKMPPGLKHLFFAGTAASGITDGLINFMGGTAPSWGDYYNALEAAYKYDGPELKQQLENSFQLGDKEAQLTLENVKSEIKKNNEKEKHSKLIDVDGDGYKLDDTPLPSWDEVKTLEHGKEVVGYHLEKLSLAEGELKAKLEKTQATLLEQGKSEDSPEMLKAYDDYYSGINTKQNEHLAYFKTVLAKIPKGTDASGIVESVIANLDASIAKNNLDKTNHTASTKIESAKDKLSSDLEGIELQHSIDRNKAILAGHSANSEVVKKLDDEYLRSINETFDATSSEMDRLLAENQNNETHKKNIESFKKGLEKAKYDNLVSLHMSKQPTKGTFNMPDGLQPLTYWGMQTANATHNTYDLTYGGGSNVNITIDKMSGTEADLQRIGSTVSEAVRSTQASLSTELSQQVRSGIATSYTRL</sequence>
<evidence type="ECO:0000313" key="3">
    <source>
        <dbReference type="EMBL" id="PSJ89438.1"/>
    </source>
</evidence>
<organism evidence="3 4">
    <name type="scientific">Brevibacillus fortis</name>
    <dbReference type="NCBI Taxonomy" id="2126352"/>
    <lineage>
        <taxon>Bacteria</taxon>
        <taxon>Bacillati</taxon>
        <taxon>Bacillota</taxon>
        <taxon>Bacilli</taxon>
        <taxon>Bacillales</taxon>
        <taxon>Paenibacillaceae</taxon>
        <taxon>Brevibacillus</taxon>
    </lineage>
</organism>
<feature type="coiled-coil region" evidence="1">
    <location>
        <begin position="395"/>
        <end position="429"/>
    </location>
</feature>
<comment type="caution">
    <text evidence="3">The sequence shown here is derived from an EMBL/GenBank/DDBJ whole genome shotgun (WGS) entry which is preliminary data.</text>
</comment>
<feature type="compositionally biased region" description="Low complexity" evidence="2">
    <location>
        <begin position="601"/>
        <end position="615"/>
    </location>
</feature>
<evidence type="ECO:0000313" key="4">
    <source>
        <dbReference type="Proteomes" id="UP000240419"/>
    </source>
</evidence>
<keyword evidence="1" id="KW-0175">Coiled coil</keyword>
<evidence type="ECO:0000256" key="2">
    <source>
        <dbReference type="SAM" id="MobiDB-lite"/>
    </source>
</evidence>
<dbReference type="OrthoDB" id="2476057at2"/>
<feature type="coiled-coil region" evidence="1">
    <location>
        <begin position="472"/>
        <end position="499"/>
    </location>
</feature>
<dbReference type="Proteomes" id="UP000240419">
    <property type="component" value="Unassembled WGS sequence"/>
</dbReference>
<dbReference type="EMBL" id="PXZM01000039">
    <property type="protein sequence ID" value="PSJ89438.1"/>
    <property type="molecule type" value="Genomic_DNA"/>
</dbReference>
<dbReference type="RefSeq" id="WP_106841070.1">
    <property type="nucleotide sequence ID" value="NZ_JBCNIW010000014.1"/>
</dbReference>
<feature type="region of interest" description="Disordered" evidence="2">
    <location>
        <begin position="557"/>
        <end position="615"/>
    </location>
</feature>
<dbReference type="AlphaFoldDB" id="A0A2P7UR28"/>